<dbReference type="RefSeq" id="WP_157004195.1">
    <property type="nucleotide sequence ID" value="NZ_CP066075.1"/>
</dbReference>
<organism evidence="1 2">
    <name type="scientific">Paraburkholderia ginsengisoli</name>
    <dbReference type="NCBI Taxonomy" id="311231"/>
    <lineage>
        <taxon>Bacteria</taxon>
        <taxon>Pseudomonadati</taxon>
        <taxon>Pseudomonadota</taxon>
        <taxon>Betaproteobacteria</taxon>
        <taxon>Burkholderiales</taxon>
        <taxon>Burkholderiaceae</taxon>
        <taxon>Paraburkholderia</taxon>
    </lineage>
</organism>
<reference evidence="1 2" key="1">
    <citation type="submission" date="2020-12" db="EMBL/GenBank/DDBJ databases">
        <title>FDA dAtabase for Regulatory Grade micrObial Sequences (FDA-ARGOS): Supporting development and validation of Infectious Disease Dx tests.</title>
        <authorList>
            <person name="Nelson B."/>
            <person name="Plummer A."/>
            <person name="Tallon L."/>
            <person name="Sadzewicz L."/>
            <person name="Zhao X."/>
            <person name="Boylan J."/>
            <person name="Ott S."/>
            <person name="Bowen H."/>
            <person name="Vavikolanu K."/>
            <person name="Mehta A."/>
            <person name="Aluvathingal J."/>
            <person name="Nadendla S."/>
            <person name="Myers T."/>
            <person name="Yan Y."/>
            <person name="Sichtig H."/>
        </authorList>
    </citation>
    <scope>NUCLEOTIDE SEQUENCE [LARGE SCALE GENOMIC DNA]</scope>
    <source>
        <strain evidence="1 2">FDAARGOS_1049</strain>
    </source>
</reference>
<dbReference type="AlphaFoldDB" id="A0A7T4N0X1"/>
<gene>
    <name evidence="1" type="ORF">I6I06_12840</name>
</gene>
<name>A0A7T4N0X1_9BURK</name>
<protein>
    <submittedName>
        <fullName evidence="1">Uncharacterized protein</fullName>
    </submittedName>
</protein>
<sequence>MERIVMATIHGVVDEVLDAAPLDGRRHNPALDYTPVWRSRFDALKQLTFDPARAKSGLMESDGFPNFPTDAQVRLLYEVITNITHSRLERNPAAPSFQTTLYDASSFIADSEDVHGRRQNSPVVAVPTAGGQGVWVSIPAGHGEEAVVRAMERCIGTSAHRFYVGSSAGGQFDISIVKSLTVPFPSTGSPRTFVDTFLKKMDTAVNDGSSTYRTGPFRRDPDDVANAMSSLAIQHNLGALLVPNLTRKAVKGDAGGVLLGTLARFTEFSGIPVVCFATTAATTALQVHGNTAQPLRRFSVSIPALRLDEDQWFFLADHLWENYFAYRFLHPMPDWFPAELWRHTLGLVEPATRLAAYAYTIGEIAPEAELSVNLLEAYARVALELDVGMLTSLRFLASGQVPARNFGFRSDHADSFPLQDNQMNALVFDGETVSTALALLGGKT</sequence>
<accession>A0A7T4N0X1</accession>
<dbReference type="Proteomes" id="UP000595610">
    <property type="component" value="Chromosome 1"/>
</dbReference>
<dbReference type="KEGG" id="pgis:I6I06_12840"/>
<evidence type="ECO:0000313" key="2">
    <source>
        <dbReference type="Proteomes" id="UP000595610"/>
    </source>
</evidence>
<evidence type="ECO:0000313" key="1">
    <source>
        <dbReference type="EMBL" id="QQC63187.1"/>
    </source>
</evidence>
<proteinExistence type="predicted"/>
<keyword evidence="2" id="KW-1185">Reference proteome</keyword>
<dbReference type="EMBL" id="CP066075">
    <property type="protein sequence ID" value="QQC63187.1"/>
    <property type="molecule type" value="Genomic_DNA"/>
</dbReference>